<name>A0AAV0CVG7_9ASTE</name>
<evidence type="ECO:0000313" key="2">
    <source>
        <dbReference type="EMBL" id="CAH9082423.1"/>
    </source>
</evidence>
<feature type="region of interest" description="Disordered" evidence="1">
    <location>
        <begin position="50"/>
        <end position="77"/>
    </location>
</feature>
<proteinExistence type="predicted"/>
<sequence>MCDMMKSHELSITQGHIITGFTGLTSGGSSQSPLEILIYQLSGRADPFIPNAKTEKSQINGKRPDATGGQEQKLPHNVRAGDGGVCWNELSSLYIARLYT</sequence>
<accession>A0AAV0CVG7</accession>
<evidence type="ECO:0000313" key="3">
    <source>
        <dbReference type="Proteomes" id="UP001152523"/>
    </source>
</evidence>
<dbReference type="Proteomes" id="UP001152523">
    <property type="component" value="Unassembled WGS sequence"/>
</dbReference>
<reference evidence="2" key="1">
    <citation type="submission" date="2022-07" db="EMBL/GenBank/DDBJ databases">
        <authorList>
            <person name="Macas J."/>
            <person name="Novak P."/>
            <person name="Neumann P."/>
        </authorList>
    </citation>
    <scope>NUCLEOTIDE SEQUENCE</scope>
</reference>
<organism evidence="2 3">
    <name type="scientific">Cuscuta epithymum</name>
    <dbReference type="NCBI Taxonomy" id="186058"/>
    <lineage>
        <taxon>Eukaryota</taxon>
        <taxon>Viridiplantae</taxon>
        <taxon>Streptophyta</taxon>
        <taxon>Embryophyta</taxon>
        <taxon>Tracheophyta</taxon>
        <taxon>Spermatophyta</taxon>
        <taxon>Magnoliopsida</taxon>
        <taxon>eudicotyledons</taxon>
        <taxon>Gunneridae</taxon>
        <taxon>Pentapetalae</taxon>
        <taxon>asterids</taxon>
        <taxon>lamiids</taxon>
        <taxon>Solanales</taxon>
        <taxon>Convolvulaceae</taxon>
        <taxon>Cuscuteae</taxon>
        <taxon>Cuscuta</taxon>
        <taxon>Cuscuta subgen. Cuscuta</taxon>
    </lineage>
</organism>
<dbReference type="EMBL" id="CAMAPF010000038">
    <property type="protein sequence ID" value="CAH9082423.1"/>
    <property type="molecule type" value="Genomic_DNA"/>
</dbReference>
<protein>
    <submittedName>
        <fullName evidence="2">Uncharacterized protein</fullName>
    </submittedName>
</protein>
<evidence type="ECO:0000256" key="1">
    <source>
        <dbReference type="SAM" id="MobiDB-lite"/>
    </source>
</evidence>
<gene>
    <name evidence="2" type="ORF">CEPIT_LOCUS8079</name>
</gene>
<dbReference type="AlphaFoldDB" id="A0AAV0CVG7"/>
<keyword evidence="3" id="KW-1185">Reference proteome</keyword>
<comment type="caution">
    <text evidence="2">The sequence shown here is derived from an EMBL/GenBank/DDBJ whole genome shotgun (WGS) entry which is preliminary data.</text>
</comment>